<dbReference type="Proteomes" id="UP000000238">
    <property type="component" value="Chromosome"/>
</dbReference>
<dbReference type="Gene3D" id="3.30.70.1070">
    <property type="entry name" value="Sporulation related repeat"/>
    <property type="match status" value="1"/>
</dbReference>
<evidence type="ECO:0000256" key="2">
    <source>
        <dbReference type="SAM" id="Phobius"/>
    </source>
</evidence>
<dbReference type="GO" id="GO:0042834">
    <property type="term" value="F:peptidoglycan binding"/>
    <property type="evidence" value="ECO:0007669"/>
    <property type="project" value="InterPro"/>
</dbReference>
<dbReference type="InterPro" id="IPR052521">
    <property type="entry name" value="Cell_div_SPOR-domain"/>
</dbReference>
<sequence>MSKKAATKQPEKKISPWVWFINLGLAAAFLYFLFYLNSVPATKLNTGIPSSATAQTSKPNSSANVAKTATKESDEPRFKFYDMLPETEVVAPKVEAYTPKKSNEAIIYMLQTGSFREFDDAEKQRATIGFQGLKAQVEEVKLSSENVWYRVQVGPFSSRSKMNSAMDRLVAINIQPLVKKQKREN</sequence>
<dbReference type="InterPro" id="IPR007730">
    <property type="entry name" value="SPOR-like_dom"/>
</dbReference>
<reference evidence="4 5" key="1">
    <citation type="journal article" date="2005" name="Nucleic Acids Res.">
        <title>Genomic blueprint of Hahella chejuensis, a marine microbe producing an algicidal agent.</title>
        <authorList>
            <person name="Jeong H."/>
            <person name="Yim J.H."/>
            <person name="Lee C."/>
            <person name="Choi S.-H."/>
            <person name="Park Y.K."/>
            <person name="Yoon S.H."/>
            <person name="Hur C.-G."/>
            <person name="Kang H.-Y."/>
            <person name="Kim D."/>
            <person name="Lee H.H."/>
            <person name="Park K.H."/>
            <person name="Park S.-H."/>
            <person name="Park H.-S."/>
            <person name="Lee H.K."/>
            <person name="Oh T.K."/>
            <person name="Kim J.F."/>
        </authorList>
    </citation>
    <scope>NUCLEOTIDE SEQUENCE [LARGE SCALE GENOMIC DNA]</scope>
    <source>
        <strain evidence="4 5">KCTC 2396</strain>
    </source>
</reference>
<proteinExistence type="predicted"/>
<dbReference type="GO" id="GO:0051301">
    <property type="term" value="P:cell division"/>
    <property type="evidence" value="ECO:0007669"/>
    <property type="project" value="UniProtKB-KW"/>
</dbReference>
<feature type="transmembrane region" description="Helical" evidence="2">
    <location>
        <begin position="17"/>
        <end position="36"/>
    </location>
</feature>
<evidence type="ECO:0000313" key="5">
    <source>
        <dbReference type="Proteomes" id="UP000000238"/>
    </source>
</evidence>
<keyword evidence="4" id="KW-0132">Cell division</keyword>
<dbReference type="STRING" id="349521.HCH_05978"/>
<dbReference type="InterPro" id="IPR036680">
    <property type="entry name" value="SPOR-like_sf"/>
</dbReference>
<dbReference type="SUPFAM" id="SSF110997">
    <property type="entry name" value="Sporulation related repeat"/>
    <property type="match status" value="1"/>
</dbReference>
<dbReference type="EMBL" id="CP000155">
    <property type="protein sequence ID" value="ABC32629.1"/>
    <property type="molecule type" value="Genomic_DNA"/>
</dbReference>
<keyword evidence="2" id="KW-0472">Membrane</keyword>
<dbReference type="PANTHER" id="PTHR38687:SF2">
    <property type="entry name" value="CELL DIVISION PROTEIN FTSN"/>
    <property type="match status" value="1"/>
</dbReference>
<feature type="domain" description="SPOR" evidence="3">
    <location>
        <begin position="102"/>
        <end position="181"/>
    </location>
</feature>
<dbReference type="RefSeq" id="WP_011399687.1">
    <property type="nucleotide sequence ID" value="NC_007645.1"/>
</dbReference>
<keyword evidence="2" id="KW-1133">Transmembrane helix</keyword>
<dbReference type="HOGENOM" id="CLU_076835_3_0_6"/>
<dbReference type="OrthoDB" id="8558195at2"/>
<dbReference type="PANTHER" id="PTHR38687">
    <property type="entry name" value="CELL DIVISION PROTEIN DEDD-RELATED"/>
    <property type="match status" value="1"/>
</dbReference>
<dbReference type="Pfam" id="PF05036">
    <property type="entry name" value="SPOR"/>
    <property type="match status" value="1"/>
</dbReference>
<keyword evidence="2" id="KW-0812">Transmembrane</keyword>
<feature type="region of interest" description="Disordered" evidence="1">
    <location>
        <begin position="50"/>
        <end position="71"/>
    </location>
</feature>
<keyword evidence="5" id="KW-1185">Reference proteome</keyword>
<dbReference type="AlphaFoldDB" id="Q2S9P5"/>
<organism evidence="4 5">
    <name type="scientific">Hahella chejuensis (strain KCTC 2396)</name>
    <dbReference type="NCBI Taxonomy" id="349521"/>
    <lineage>
        <taxon>Bacteria</taxon>
        <taxon>Pseudomonadati</taxon>
        <taxon>Pseudomonadota</taxon>
        <taxon>Gammaproteobacteria</taxon>
        <taxon>Oceanospirillales</taxon>
        <taxon>Hahellaceae</taxon>
        <taxon>Hahella</taxon>
    </lineage>
</organism>
<keyword evidence="4" id="KW-0131">Cell cycle</keyword>
<dbReference type="eggNOG" id="COG3087">
    <property type="taxonomic scope" value="Bacteria"/>
</dbReference>
<feature type="compositionally biased region" description="Polar residues" evidence="1">
    <location>
        <begin position="50"/>
        <end position="67"/>
    </location>
</feature>
<dbReference type="KEGG" id="hch:HCH_05978"/>
<evidence type="ECO:0000256" key="1">
    <source>
        <dbReference type="SAM" id="MobiDB-lite"/>
    </source>
</evidence>
<name>Q2S9P5_HAHCH</name>
<accession>Q2S9P5</accession>
<evidence type="ECO:0000259" key="3">
    <source>
        <dbReference type="PROSITE" id="PS51724"/>
    </source>
</evidence>
<dbReference type="PROSITE" id="PS51724">
    <property type="entry name" value="SPOR"/>
    <property type="match status" value="1"/>
</dbReference>
<evidence type="ECO:0000313" key="4">
    <source>
        <dbReference type="EMBL" id="ABC32629.1"/>
    </source>
</evidence>
<gene>
    <name evidence="4" type="ordered locus">HCH_05978</name>
</gene>
<protein>
    <submittedName>
        <fullName evidence="4">Cell division protein</fullName>
    </submittedName>
</protein>